<evidence type="ECO:0000256" key="7">
    <source>
        <dbReference type="ARBA" id="ARBA00023157"/>
    </source>
</evidence>
<evidence type="ECO:0000256" key="6">
    <source>
        <dbReference type="ARBA" id="ARBA00023145"/>
    </source>
</evidence>
<comment type="similarity">
    <text evidence="1">Belongs to the peptidase S1 family.</text>
</comment>
<comment type="caution">
    <text evidence="11">The sequence shown here is derived from an EMBL/GenBank/DDBJ whole genome shotgun (WGS) entry which is preliminary data.</text>
</comment>
<evidence type="ECO:0000256" key="1">
    <source>
        <dbReference type="ARBA" id="ARBA00007664"/>
    </source>
</evidence>
<feature type="signal peptide" evidence="8">
    <location>
        <begin position="1"/>
        <end position="20"/>
    </location>
</feature>
<name>A0ABV6A753_9PSEU</name>
<keyword evidence="7" id="KW-1015">Disulfide bond</keyword>
<proteinExistence type="inferred from homology"/>
<reference evidence="11 12" key="1">
    <citation type="submission" date="2024-09" db="EMBL/GenBank/DDBJ databases">
        <authorList>
            <person name="Sun Q."/>
            <person name="Mori K."/>
        </authorList>
    </citation>
    <scope>NUCLEOTIDE SEQUENCE [LARGE SCALE GENOMIC DNA]</scope>
    <source>
        <strain evidence="11 12">TBRC 7907</strain>
    </source>
</reference>
<keyword evidence="4" id="KW-0378">Hydrolase</keyword>
<protein>
    <submittedName>
        <fullName evidence="11">S1 family peptidase</fullName>
    </submittedName>
</protein>
<accession>A0ABV6A753</accession>
<feature type="domain" description="Peptidase S1A alpha-lytic prodomain" evidence="10">
    <location>
        <begin position="113"/>
        <end position="171"/>
    </location>
</feature>
<keyword evidence="6" id="KW-0865">Zymogen</keyword>
<dbReference type="InterPro" id="IPR004236">
    <property type="entry name" value="Pept_S1_alpha_lytic"/>
</dbReference>
<sequence length="401" mass="40347">MSLTAGIVAPVIGFSGTAVATPAAPALPTPSVSSYDPQMLNALASSLGVSPGAAAARLDSEGVQQQRLTELHGSGAAVDGAFFVNGQLTVNTADKATSAKAKAKGLSVRTGARGAAALERVSADLDKAASLHRPDGVNSWAVDLAADVVTVTVREGQRSASTQKFLAEAAKHGSAVRVETTTERLAPTADVYPGSKMTFSAAGGGWCSVGFGARNSAGQRFLVTAGHCVEGLPDLYLGSTHFAKATGTRFGIGQDSVDMGVARVDTEDRIMTSVGTWGAAGLVAVRGANRAAVGSTICKSGATTGWTCGNIKSYNVTVTYTDPNGGPQTVVRGLGSSSVCTAGGDSGGAYISGNQAQGMTSGGPMNQTCTFNGGNIPGKSSYFQPLSDALSYYGLSVETAS</sequence>
<gene>
    <name evidence="11" type="ORF">ACFFQA_30160</name>
</gene>
<keyword evidence="3 8" id="KW-0732">Signal</keyword>
<dbReference type="PRINTS" id="PR00861">
    <property type="entry name" value="ALYTICPTASE"/>
</dbReference>
<dbReference type="RefSeq" id="WP_377859707.1">
    <property type="nucleotide sequence ID" value="NZ_JBHLZU010000026.1"/>
</dbReference>
<evidence type="ECO:0000256" key="5">
    <source>
        <dbReference type="ARBA" id="ARBA00022825"/>
    </source>
</evidence>
<dbReference type="InterPro" id="IPR009003">
    <property type="entry name" value="Peptidase_S1_PA"/>
</dbReference>
<dbReference type="InterPro" id="IPR001316">
    <property type="entry name" value="Pept_S1A_streptogrisin"/>
</dbReference>
<dbReference type="SUPFAM" id="SSF50494">
    <property type="entry name" value="Trypsin-like serine proteases"/>
    <property type="match status" value="1"/>
</dbReference>
<dbReference type="Gene3D" id="3.30.300.50">
    <property type="match status" value="1"/>
</dbReference>
<dbReference type="PIRSF" id="PIRSF001134">
    <property type="entry name" value="Streptogrisin"/>
    <property type="match status" value="1"/>
</dbReference>
<evidence type="ECO:0000259" key="9">
    <source>
        <dbReference type="Pfam" id="PF00089"/>
    </source>
</evidence>
<dbReference type="InterPro" id="IPR043504">
    <property type="entry name" value="Peptidase_S1_PA_chymotrypsin"/>
</dbReference>
<dbReference type="InterPro" id="IPR001254">
    <property type="entry name" value="Trypsin_dom"/>
</dbReference>
<dbReference type="Pfam" id="PF02983">
    <property type="entry name" value="Pro_Al_protease"/>
    <property type="match status" value="1"/>
</dbReference>
<keyword evidence="2" id="KW-0645">Protease</keyword>
<dbReference type="Proteomes" id="UP001589693">
    <property type="component" value="Unassembled WGS sequence"/>
</dbReference>
<evidence type="ECO:0000313" key="11">
    <source>
        <dbReference type="EMBL" id="MFB9908218.1"/>
    </source>
</evidence>
<feature type="domain" description="Peptidase S1" evidence="9">
    <location>
        <begin position="218"/>
        <end position="367"/>
    </location>
</feature>
<keyword evidence="5" id="KW-0720">Serine protease</keyword>
<evidence type="ECO:0000256" key="3">
    <source>
        <dbReference type="ARBA" id="ARBA00022729"/>
    </source>
</evidence>
<evidence type="ECO:0000313" key="12">
    <source>
        <dbReference type="Proteomes" id="UP001589693"/>
    </source>
</evidence>
<organism evidence="11 12">
    <name type="scientific">Allokutzneria oryzae</name>
    <dbReference type="NCBI Taxonomy" id="1378989"/>
    <lineage>
        <taxon>Bacteria</taxon>
        <taxon>Bacillati</taxon>
        <taxon>Actinomycetota</taxon>
        <taxon>Actinomycetes</taxon>
        <taxon>Pseudonocardiales</taxon>
        <taxon>Pseudonocardiaceae</taxon>
        <taxon>Allokutzneria</taxon>
    </lineage>
</organism>
<dbReference type="CDD" id="cd21112">
    <property type="entry name" value="alphaLP-like"/>
    <property type="match status" value="1"/>
</dbReference>
<dbReference type="Pfam" id="PF00089">
    <property type="entry name" value="Trypsin"/>
    <property type="match status" value="1"/>
</dbReference>
<evidence type="ECO:0000256" key="8">
    <source>
        <dbReference type="SAM" id="SignalP"/>
    </source>
</evidence>
<evidence type="ECO:0000256" key="2">
    <source>
        <dbReference type="ARBA" id="ARBA00022670"/>
    </source>
</evidence>
<dbReference type="EMBL" id="JBHLZU010000026">
    <property type="protein sequence ID" value="MFB9908218.1"/>
    <property type="molecule type" value="Genomic_DNA"/>
</dbReference>
<feature type="chain" id="PRO_5045336681" evidence="8">
    <location>
        <begin position="21"/>
        <end position="401"/>
    </location>
</feature>
<evidence type="ECO:0000259" key="10">
    <source>
        <dbReference type="Pfam" id="PF02983"/>
    </source>
</evidence>
<dbReference type="Gene3D" id="2.40.10.10">
    <property type="entry name" value="Trypsin-like serine proteases"/>
    <property type="match status" value="2"/>
</dbReference>
<dbReference type="InterPro" id="IPR035070">
    <property type="entry name" value="Streptogrisin_prodomain"/>
</dbReference>
<evidence type="ECO:0000256" key="4">
    <source>
        <dbReference type="ARBA" id="ARBA00022801"/>
    </source>
</evidence>
<keyword evidence="12" id="KW-1185">Reference proteome</keyword>